<dbReference type="RefSeq" id="WP_002504574.1">
    <property type="nucleotide sequence ID" value="NZ_CAXOOR010000007.1"/>
</dbReference>
<proteinExistence type="predicted"/>
<name>A0A4Y7VNB7_STAEP</name>
<reference evidence="1" key="1">
    <citation type="submission" date="2020-08" db="EMBL/GenBank/DDBJ databases">
        <title>Changes in the skin microbiome associated with squamous cell carcinoma in transplant recipients.</title>
        <authorList>
            <person name="Zaugg J."/>
            <person name="Krueger A."/>
            <person name="Lachner N."/>
        </authorList>
    </citation>
    <scope>NUCLEOTIDE SEQUENCE</scope>
    <source>
        <strain evidence="1">R5988</strain>
    </source>
</reference>
<evidence type="ECO:0000313" key="2">
    <source>
        <dbReference type="Proteomes" id="UP000648077"/>
    </source>
</evidence>
<comment type="caution">
    <text evidence="1">The sequence shown here is derived from an EMBL/GenBank/DDBJ whole genome shotgun (WGS) entry which is preliminary data.</text>
</comment>
<organism evidence="1 2">
    <name type="scientific">Staphylococcus epidermidis</name>
    <dbReference type="NCBI Taxonomy" id="1282"/>
    <lineage>
        <taxon>Bacteria</taxon>
        <taxon>Bacillati</taxon>
        <taxon>Bacillota</taxon>
        <taxon>Bacilli</taxon>
        <taxon>Bacillales</taxon>
        <taxon>Staphylococcaceae</taxon>
        <taxon>Staphylococcus</taxon>
    </lineage>
</organism>
<sequence length="91" mass="10525">MEVKKARKKPVEIEFMQFSDINSVEDISSWAEGKIKHKVSHKFNIGYMYIETLEGTMTASLGDYIVKGVDGEFYPVKPDIFEQTYEVLKQL</sequence>
<gene>
    <name evidence="1" type="ORF">H3963_06675</name>
</gene>
<dbReference type="EMBL" id="JACGQI010000008">
    <property type="protein sequence ID" value="MBF2230107.1"/>
    <property type="molecule type" value="Genomic_DNA"/>
</dbReference>
<dbReference type="Proteomes" id="UP000648077">
    <property type="component" value="Unassembled WGS sequence"/>
</dbReference>
<dbReference type="OrthoDB" id="121684at2"/>
<accession>A0A4Y7VNB7</accession>
<evidence type="ECO:0008006" key="3">
    <source>
        <dbReference type="Google" id="ProtNLM"/>
    </source>
</evidence>
<dbReference type="AlphaFoldDB" id="A0A4Y7VNB7"/>
<protein>
    <recommendedName>
        <fullName evidence="3">Phage protein</fullName>
    </recommendedName>
</protein>
<evidence type="ECO:0000313" key="1">
    <source>
        <dbReference type="EMBL" id="MBF2230107.1"/>
    </source>
</evidence>